<dbReference type="GeneID" id="64655829"/>
<dbReference type="RefSeq" id="XP_041227000.1">
    <property type="nucleotide sequence ID" value="XM_041361531.1"/>
</dbReference>
<keyword evidence="2" id="KW-1185">Reference proteome</keyword>
<accession>A0AAD4HKW4</accession>
<protein>
    <submittedName>
        <fullName evidence="1">Uncharacterized protein</fullName>
    </submittedName>
</protein>
<dbReference type="Proteomes" id="UP001195769">
    <property type="component" value="Unassembled WGS sequence"/>
</dbReference>
<name>A0AAD4HKW4_9AGAM</name>
<dbReference type="EMBL" id="JABBWK010000022">
    <property type="protein sequence ID" value="KAG1901425.1"/>
    <property type="molecule type" value="Genomic_DNA"/>
</dbReference>
<sequence>MYSILRTQLPFACVSTPTKLPSAVTKLQQWDCGLQKARYLADMGLGKLNADLCPFSRSLGFPKCREVCKGRRTMSLSSRLPAIRIFASISSNPYESLTPVCLLLPLLAYFLPAYQHYVIGCSSQSTLYGYRVLPRTVTASRQGWRDWHDI</sequence>
<comment type="caution">
    <text evidence="1">The sequence shown here is derived from an EMBL/GenBank/DDBJ whole genome shotgun (WGS) entry which is preliminary data.</text>
</comment>
<organism evidence="1 2">
    <name type="scientific">Suillus fuscotomentosus</name>
    <dbReference type="NCBI Taxonomy" id="1912939"/>
    <lineage>
        <taxon>Eukaryota</taxon>
        <taxon>Fungi</taxon>
        <taxon>Dikarya</taxon>
        <taxon>Basidiomycota</taxon>
        <taxon>Agaricomycotina</taxon>
        <taxon>Agaricomycetes</taxon>
        <taxon>Agaricomycetidae</taxon>
        <taxon>Boletales</taxon>
        <taxon>Suillineae</taxon>
        <taxon>Suillaceae</taxon>
        <taxon>Suillus</taxon>
    </lineage>
</organism>
<gene>
    <name evidence="1" type="ORF">F5891DRAFT_1029448</name>
</gene>
<evidence type="ECO:0000313" key="2">
    <source>
        <dbReference type="Proteomes" id="UP001195769"/>
    </source>
</evidence>
<evidence type="ECO:0000313" key="1">
    <source>
        <dbReference type="EMBL" id="KAG1901425.1"/>
    </source>
</evidence>
<proteinExistence type="predicted"/>
<dbReference type="AlphaFoldDB" id="A0AAD4HKW4"/>
<reference evidence="1" key="1">
    <citation type="journal article" date="2020" name="New Phytol.">
        <title>Comparative genomics reveals dynamic genome evolution in host specialist ectomycorrhizal fungi.</title>
        <authorList>
            <person name="Lofgren L.A."/>
            <person name="Nguyen N.H."/>
            <person name="Vilgalys R."/>
            <person name="Ruytinx J."/>
            <person name="Liao H.L."/>
            <person name="Branco S."/>
            <person name="Kuo A."/>
            <person name="LaButti K."/>
            <person name="Lipzen A."/>
            <person name="Andreopoulos W."/>
            <person name="Pangilinan J."/>
            <person name="Riley R."/>
            <person name="Hundley H."/>
            <person name="Na H."/>
            <person name="Barry K."/>
            <person name="Grigoriev I.V."/>
            <person name="Stajich J.E."/>
            <person name="Kennedy P.G."/>
        </authorList>
    </citation>
    <scope>NUCLEOTIDE SEQUENCE</scope>
    <source>
        <strain evidence="1">FC203</strain>
    </source>
</reference>